<comment type="caution">
    <text evidence="3">The sequence shown here is derived from an EMBL/GenBank/DDBJ whole genome shotgun (WGS) entry which is preliminary data.</text>
</comment>
<dbReference type="Proteomes" id="UP000006023">
    <property type="component" value="Unassembled WGS sequence"/>
</dbReference>
<reference evidence="3 4" key="1">
    <citation type="submission" date="2011-11" db="EMBL/GenBank/DDBJ databases">
        <title>Whole genome shotgun sequence of Gordonia amarae NBRC 15530.</title>
        <authorList>
            <person name="Takarada H."/>
            <person name="Hosoyama A."/>
            <person name="Tsuchikane K."/>
            <person name="Katsumata H."/>
            <person name="Yamazaki S."/>
            <person name="Fujita N."/>
        </authorList>
    </citation>
    <scope>NUCLEOTIDE SEQUENCE [LARGE SCALE GENOMIC DNA]</scope>
    <source>
        <strain evidence="3 4">NBRC 15530</strain>
    </source>
</reference>
<dbReference type="SMART" id="SM00327">
    <property type="entry name" value="VWA"/>
    <property type="match status" value="1"/>
</dbReference>
<sequence length="571" mass="60373">MHLSGESVPGATDPARYGLIASALAGRAVEVVAGPAGEPAWSDGHTITVDPDLDPAVLVETVVVQAALIGSGSLSADLMRPLLRKSRIRARYLAIEGPRAVAGLGHLLPRSLQHMVIAESHARSSAESLERARSRGPIPEAAFAMGELRPRDVLTMVRRNESAETTERSGGRAHNQDDGGVGSAGEQSSPQRPDQDIPETPDLILDGPGSSFGARLMRKLIRGSGRVTTDGPIGGDSTSRGGAPNPAARRLSTSPDAATAGTAGADDGPRGMTFRYPEWDARLGRHRPDWCTVREIAADDIHGTDSTAADLGLQRPLSRLGAGIDTRHRQRYGDDIDIDAAVESRVDVLAGTDPGDTFYLATVRCRRDLSALILLDISGSAAELGVGRIRVHEHQRAAVAALATTMHRLGDRVAVYTYSSQGRRDVRIHACKTFDERSDLPMLGRLDALAPSGYSRLGAAIRHGAAIIDAHAGTTRRLLVVVSDGLAFDHGYDLGYGAQDVRRALAEVRSQGTGCLCLTVGATTGSGDLREVFGTAAHAAVPRPDLLAPVITRLFRSALKSAEYQKGSSSR</sequence>
<dbReference type="PANTHER" id="PTHR41248">
    <property type="entry name" value="NORD PROTEIN"/>
    <property type="match status" value="1"/>
</dbReference>
<feature type="compositionally biased region" description="Low complexity" evidence="1">
    <location>
        <begin position="256"/>
        <end position="266"/>
    </location>
</feature>
<dbReference type="EMBL" id="BAED01000050">
    <property type="protein sequence ID" value="GAB06230.1"/>
    <property type="molecule type" value="Genomic_DNA"/>
</dbReference>
<dbReference type="SUPFAM" id="SSF53300">
    <property type="entry name" value="vWA-like"/>
    <property type="match status" value="1"/>
</dbReference>
<dbReference type="InterPro" id="IPR036465">
    <property type="entry name" value="vWFA_dom_sf"/>
</dbReference>
<dbReference type="InterPro" id="IPR051928">
    <property type="entry name" value="NorD/CobT"/>
</dbReference>
<dbReference type="PROSITE" id="PS50234">
    <property type="entry name" value="VWFA"/>
    <property type="match status" value="1"/>
</dbReference>
<evidence type="ECO:0000256" key="1">
    <source>
        <dbReference type="SAM" id="MobiDB-lite"/>
    </source>
</evidence>
<evidence type="ECO:0000313" key="4">
    <source>
        <dbReference type="Proteomes" id="UP000006023"/>
    </source>
</evidence>
<name>G7GRK5_9ACTN</name>
<dbReference type="Pfam" id="PF13519">
    <property type="entry name" value="VWA_2"/>
    <property type="match status" value="1"/>
</dbReference>
<dbReference type="PANTHER" id="PTHR41248:SF1">
    <property type="entry name" value="NORD PROTEIN"/>
    <property type="match status" value="1"/>
</dbReference>
<evidence type="ECO:0000313" key="3">
    <source>
        <dbReference type="EMBL" id="GAB06230.1"/>
    </source>
</evidence>
<evidence type="ECO:0000259" key="2">
    <source>
        <dbReference type="PROSITE" id="PS50234"/>
    </source>
</evidence>
<accession>G7GRK5</accession>
<feature type="region of interest" description="Disordered" evidence="1">
    <location>
        <begin position="160"/>
        <end position="210"/>
    </location>
</feature>
<dbReference type="InterPro" id="IPR002035">
    <property type="entry name" value="VWF_A"/>
</dbReference>
<feature type="region of interest" description="Disordered" evidence="1">
    <location>
        <begin position="223"/>
        <end position="272"/>
    </location>
</feature>
<feature type="compositionally biased region" description="Basic and acidic residues" evidence="1">
    <location>
        <begin position="160"/>
        <end position="177"/>
    </location>
</feature>
<proteinExistence type="predicted"/>
<dbReference type="STRING" id="1075090.GOAMR_50_00020"/>
<feature type="domain" description="VWFA" evidence="2">
    <location>
        <begin position="370"/>
        <end position="559"/>
    </location>
</feature>
<dbReference type="AlphaFoldDB" id="G7GRK5"/>
<protein>
    <recommendedName>
        <fullName evidence="2">VWFA domain-containing protein</fullName>
    </recommendedName>
</protein>
<gene>
    <name evidence="3" type="ORF">GOAMR_50_00020</name>
</gene>
<organism evidence="3 4">
    <name type="scientific">Gordonia amarae NBRC 15530</name>
    <dbReference type="NCBI Taxonomy" id="1075090"/>
    <lineage>
        <taxon>Bacteria</taxon>
        <taxon>Bacillati</taxon>
        <taxon>Actinomycetota</taxon>
        <taxon>Actinomycetes</taxon>
        <taxon>Mycobacteriales</taxon>
        <taxon>Gordoniaceae</taxon>
        <taxon>Gordonia</taxon>
    </lineage>
</organism>
<dbReference type="eggNOG" id="COG4548">
    <property type="taxonomic scope" value="Bacteria"/>
</dbReference>
<dbReference type="Gene3D" id="3.40.50.410">
    <property type="entry name" value="von Willebrand factor, type A domain"/>
    <property type="match status" value="1"/>
</dbReference>
<keyword evidence="4" id="KW-1185">Reference proteome</keyword>